<dbReference type="EMBL" id="AAYY01000009">
    <property type="protein sequence ID" value="EDP43134.1"/>
    <property type="molecule type" value="Genomic_DNA"/>
</dbReference>
<dbReference type="PANTHER" id="PTHR14296:SF3">
    <property type="entry name" value="DIKAR, ISOFORM F"/>
    <property type="match status" value="1"/>
</dbReference>
<feature type="region of interest" description="Disordered" evidence="1">
    <location>
        <begin position="172"/>
        <end position="256"/>
    </location>
</feature>
<evidence type="ECO:0000313" key="2">
    <source>
        <dbReference type="EMBL" id="EDP43134.1"/>
    </source>
</evidence>
<feature type="compositionally biased region" description="Polar residues" evidence="1">
    <location>
        <begin position="502"/>
        <end position="524"/>
    </location>
</feature>
<dbReference type="OrthoDB" id="303107at2759"/>
<dbReference type="GeneID" id="5854653"/>
<dbReference type="KEGG" id="mgl:MGL_2730"/>
<feature type="region of interest" description="Disordered" evidence="1">
    <location>
        <begin position="354"/>
        <end position="373"/>
    </location>
</feature>
<dbReference type="PANTHER" id="PTHR14296">
    <property type="entry name" value="REMODELING AND SPACING FACTOR 1"/>
    <property type="match status" value="1"/>
</dbReference>
<feature type="region of interest" description="Disordered" evidence="1">
    <location>
        <begin position="485"/>
        <end position="599"/>
    </location>
</feature>
<dbReference type="VEuPathDB" id="FungiDB:MGL_2730"/>
<evidence type="ECO:0000256" key="1">
    <source>
        <dbReference type="SAM" id="MobiDB-lite"/>
    </source>
</evidence>
<organism evidence="2 3">
    <name type="scientific">Malassezia globosa (strain ATCC MYA-4612 / CBS 7966)</name>
    <name type="common">Dandruff-associated fungus</name>
    <dbReference type="NCBI Taxonomy" id="425265"/>
    <lineage>
        <taxon>Eukaryota</taxon>
        <taxon>Fungi</taxon>
        <taxon>Dikarya</taxon>
        <taxon>Basidiomycota</taxon>
        <taxon>Ustilaginomycotina</taxon>
        <taxon>Malasseziomycetes</taxon>
        <taxon>Malasseziales</taxon>
        <taxon>Malasseziaceae</taxon>
        <taxon>Malassezia</taxon>
    </lineage>
</organism>
<dbReference type="GO" id="GO:0031213">
    <property type="term" value="C:RSF complex"/>
    <property type="evidence" value="ECO:0007669"/>
    <property type="project" value="InterPro"/>
</dbReference>
<protein>
    <recommendedName>
        <fullName evidence="4">Zinc finger PHD-type domain-containing protein</fullName>
    </recommendedName>
</protein>
<dbReference type="GO" id="GO:0006355">
    <property type="term" value="P:regulation of DNA-templated transcription"/>
    <property type="evidence" value="ECO:0007669"/>
    <property type="project" value="InterPro"/>
</dbReference>
<dbReference type="RefSeq" id="XP_001730348.1">
    <property type="nucleotide sequence ID" value="XM_001730296.1"/>
</dbReference>
<dbReference type="InParanoid" id="A8Q559"/>
<dbReference type="Gene3D" id="3.30.40.10">
    <property type="entry name" value="Zinc/RING finger domain, C3HC4 (zinc finger)"/>
    <property type="match status" value="1"/>
</dbReference>
<dbReference type="AlphaFoldDB" id="A8Q559"/>
<sequence length="599" mass="69108">MSHELAKDIVTTLRTSWKFAAICQFLMTFNDALQLQDFQTHRLETAFAQDDMSYISWLFTQLLRFVSQNRYITQEHWEDAFRQYWHTYRQPSERAPLGTQDIPVSWNALDTYEKLTCLHELCEWQLAWPERLRRMNDSDDDAVTWRVLPAGWDREGNTYWLFDDNRLWVQRAPPKRPKRNQSLSCQASSTSKAKRRKTSSRPPPRPAGRRSSRLNPHSGADQSDVSASEAPTRNREEGLFNSDSDLSPPTDPEKPWTEFETICVTRSEWENFAGRFEHSKHPDERNLHVYISKEVLPPILDMIHAEEKKAALEAALSKRKRSSRIALRDSEREQREREEAELRALKERAAAALKAERDHQAREEAELQARKSREDRLRERGERLLARERMINERQKRAEERSRDPWHLRCDICLMDELNPIDSRPVVACEKCGVWQHMSCWDEHDRSHRRLPRRWDNVSFCCQHCKASPMLSAHAVPAALDQTDETGAHTLPSEPQVPTTPPISQTSVLHGSRVSSQASPSNASLVRPASPARVPHLSPRGSFPLRTHLTKSPLSRAVEPEDVPTPLSLHRGDPNLLLQGHPVSPVSKDQEPAPQTRLS</sequence>
<keyword evidence="3" id="KW-1185">Reference proteome</keyword>
<dbReference type="InterPro" id="IPR028938">
    <property type="entry name" value="Rsf1-like"/>
</dbReference>
<dbReference type="InterPro" id="IPR013083">
    <property type="entry name" value="Znf_RING/FYVE/PHD"/>
</dbReference>
<dbReference type="Proteomes" id="UP000008837">
    <property type="component" value="Unassembled WGS sequence"/>
</dbReference>
<proteinExistence type="predicted"/>
<evidence type="ECO:0000313" key="3">
    <source>
        <dbReference type="Proteomes" id="UP000008837"/>
    </source>
</evidence>
<gene>
    <name evidence="2" type="ORF">MGL_2730</name>
</gene>
<dbReference type="STRING" id="425265.A8Q559"/>
<reference evidence="2 3" key="1">
    <citation type="journal article" date="2007" name="Proc. Natl. Acad. Sci. U.S.A.">
        <title>Dandruff-associated Malassezia genomes reveal convergent and divergent virulence traits shared with plant and human fungal pathogens.</title>
        <authorList>
            <person name="Xu J."/>
            <person name="Saunders C.W."/>
            <person name="Hu P."/>
            <person name="Grant R.A."/>
            <person name="Boekhout T."/>
            <person name="Kuramae E.E."/>
            <person name="Kronstad J.W."/>
            <person name="Deangelis Y.M."/>
            <person name="Reeder N.L."/>
            <person name="Johnstone K.R."/>
            <person name="Leland M."/>
            <person name="Fieno A.M."/>
            <person name="Begley W.M."/>
            <person name="Sun Y."/>
            <person name="Lacey M.P."/>
            <person name="Chaudhary T."/>
            <person name="Keough T."/>
            <person name="Chu L."/>
            <person name="Sears R."/>
            <person name="Yuan B."/>
            <person name="Dawson T.L.Jr."/>
        </authorList>
    </citation>
    <scope>NUCLEOTIDE SEQUENCE [LARGE SCALE GENOMIC DNA]</scope>
    <source>
        <strain evidence="3">ATCC MYA-4612 / CBS 7966</strain>
    </source>
</reference>
<name>A8Q559_MALGO</name>
<dbReference type="InterPro" id="IPR011011">
    <property type="entry name" value="Znf_FYVE_PHD"/>
</dbReference>
<dbReference type="OMA" id="MTWECLA"/>
<accession>A8Q559</accession>
<evidence type="ECO:0008006" key="4">
    <source>
        <dbReference type="Google" id="ProtNLM"/>
    </source>
</evidence>
<feature type="compositionally biased region" description="Polar residues" evidence="1">
    <location>
        <begin position="220"/>
        <end position="231"/>
    </location>
</feature>
<dbReference type="SUPFAM" id="SSF57903">
    <property type="entry name" value="FYVE/PHD zinc finger"/>
    <property type="match status" value="1"/>
</dbReference>
<comment type="caution">
    <text evidence="2">The sequence shown here is derived from an EMBL/GenBank/DDBJ whole genome shotgun (WGS) entry which is preliminary data.</text>
</comment>